<dbReference type="Pfam" id="PF10998">
    <property type="entry name" value="DUF2838"/>
    <property type="match status" value="1"/>
</dbReference>
<dbReference type="PANTHER" id="PTHR31201">
    <property type="entry name" value="OS01G0585100 PROTEIN"/>
    <property type="match status" value="1"/>
</dbReference>
<protein>
    <recommendedName>
        <fullName evidence="3">Glycerophosphocholine acyltransferase 1</fullName>
    </recommendedName>
</protein>
<dbReference type="HOGENOM" id="CLU_542289_0_0_1"/>
<keyword evidence="5" id="KW-0808">Transferase</keyword>
<feature type="transmembrane region" description="Helical" evidence="14">
    <location>
        <begin position="246"/>
        <end position="269"/>
    </location>
</feature>
<feature type="transmembrane region" description="Helical" evidence="14">
    <location>
        <begin position="116"/>
        <end position="135"/>
    </location>
</feature>
<reference evidence="15" key="1">
    <citation type="submission" date="2015-04" db="UniProtKB">
        <authorList>
            <consortium name="EnsemblPlants"/>
        </authorList>
    </citation>
    <scope>IDENTIFICATION</scope>
</reference>
<dbReference type="STRING" id="4537.A0A0E0JKH3"/>
<feature type="compositionally biased region" description="Basic and acidic residues" evidence="13">
    <location>
        <begin position="21"/>
        <end position="37"/>
    </location>
</feature>
<evidence type="ECO:0000256" key="7">
    <source>
        <dbReference type="ARBA" id="ARBA00022989"/>
    </source>
</evidence>
<reference evidence="15" key="2">
    <citation type="submission" date="2018-05" db="EMBL/GenBank/DDBJ databases">
        <title>OpunRS2 (Oryza punctata Reference Sequence Version 2).</title>
        <authorList>
            <person name="Zhang J."/>
            <person name="Kudrna D."/>
            <person name="Lee S."/>
            <person name="Talag J."/>
            <person name="Welchert J."/>
            <person name="Wing R.A."/>
        </authorList>
    </citation>
    <scope>NUCLEOTIDE SEQUENCE [LARGE SCALE GENOMIC DNA]</scope>
</reference>
<comment type="subcellular location">
    <subcellularLocation>
        <location evidence="1">Membrane</location>
        <topology evidence="1">Multi-pass membrane protein</topology>
    </subcellularLocation>
</comment>
<dbReference type="GO" id="GO:0006656">
    <property type="term" value="P:phosphatidylcholine biosynthetic process"/>
    <property type="evidence" value="ECO:0007669"/>
    <property type="project" value="TreeGrafter"/>
</dbReference>
<keyword evidence="6 14" id="KW-0812">Transmembrane</keyword>
<keyword evidence="10" id="KW-0594">Phospholipid biosynthesis</keyword>
<feature type="transmembrane region" description="Helical" evidence="14">
    <location>
        <begin position="315"/>
        <end position="337"/>
    </location>
</feature>
<evidence type="ECO:0000256" key="3">
    <source>
        <dbReference type="ARBA" id="ARBA00019082"/>
    </source>
</evidence>
<feature type="transmembrane region" description="Helical" evidence="14">
    <location>
        <begin position="89"/>
        <end position="110"/>
    </location>
</feature>
<proteinExistence type="inferred from homology"/>
<keyword evidence="7 14" id="KW-1133">Transmembrane helix</keyword>
<feature type="transmembrane region" description="Helical" evidence="14">
    <location>
        <begin position="502"/>
        <end position="520"/>
    </location>
</feature>
<comment type="similarity">
    <text evidence="2">Belongs to the GPC1 family.</text>
</comment>
<dbReference type="GO" id="GO:0016746">
    <property type="term" value="F:acyltransferase activity"/>
    <property type="evidence" value="ECO:0007669"/>
    <property type="project" value="UniProtKB-KW"/>
</dbReference>
<dbReference type="AlphaFoldDB" id="A0A0E0JKH3"/>
<evidence type="ECO:0000313" key="15">
    <source>
        <dbReference type="EnsemblPlants" id="OPUNC01G20960.2"/>
    </source>
</evidence>
<evidence type="ECO:0000256" key="12">
    <source>
        <dbReference type="ARBA" id="ARBA00023315"/>
    </source>
</evidence>
<evidence type="ECO:0000313" key="16">
    <source>
        <dbReference type="Proteomes" id="UP000026962"/>
    </source>
</evidence>
<keyword evidence="4" id="KW-0444">Lipid biosynthesis</keyword>
<evidence type="ECO:0000256" key="6">
    <source>
        <dbReference type="ARBA" id="ARBA00022692"/>
    </source>
</evidence>
<dbReference type="Gramene" id="OPUNC01G20960.2">
    <property type="protein sequence ID" value="OPUNC01G20960.2"/>
    <property type="gene ID" value="OPUNC01G20960"/>
</dbReference>
<evidence type="ECO:0000256" key="9">
    <source>
        <dbReference type="ARBA" id="ARBA00023136"/>
    </source>
</evidence>
<feature type="transmembrane region" description="Helical" evidence="14">
    <location>
        <begin position="168"/>
        <end position="187"/>
    </location>
</feature>
<evidence type="ECO:0000256" key="13">
    <source>
        <dbReference type="SAM" id="MobiDB-lite"/>
    </source>
</evidence>
<dbReference type="InterPro" id="IPR021261">
    <property type="entry name" value="GPCAT"/>
</dbReference>
<dbReference type="GO" id="GO:0016020">
    <property type="term" value="C:membrane"/>
    <property type="evidence" value="ECO:0007669"/>
    <property type="project" value="UniProtKB-SubCell"/>
</dbReference>
<evidence type="ECO:0000256" key="2">
    <source>
        <dbReference type="ARBA" id="ARBA00006675"/>
    </source>
</evidence>
<dbReference type="eggNOG" id="KOG2895">
    <property type="taxonomic scope" value="Eukaryota"/>
</dbReference>
<keyword evidence="8" id="KW-0443">Lipid metabolism</keyword>
<evidence type="ECO:0000256" key="1">
    <source>
        <dbReference type="ARBA" id="ARBA00004141"/>
    </source>
</evidence>
<dbReference type="EnsemblPlants" id="OPUNC01G20960.2">
    <property type="protein sequence ID" value="OPUNC01G20960.2"/>
    <property type="gene ID" value="OPUNC01G20960"/>
</dbReference>
<evidence type="ECO:0000256" key="10">
    <source>
        <dbReference type="ARBA" id="ARBA00023209"/>
    </source>
</evidence>
<keyword evidence="16" id="KW-1185">Reference proteome</keyword>
<organism evidence="15">
    <name type="scientific">Oryza punctata</name>
    <name type="common">Red rice</name>
    <dbReference type="NCBI Taxonomy" id="4537"/>
    <lineage>
        <taxon>Eukaryota</taxon>
        <taxon>Viridiplantae</taxon>
        <taxon>Streptophyta</taxon>
        <taxon>Embryophyta</taxon>
        <taxon>Tracheophyta</taxon>
        <taxon>Spermatophyta</taxon>
        <taxon>Magnoliopsida</taxon>
        <taxon>Liliopsida</taxon>
        <taxon>Poales</taxon>
        <taxon>Poaceae</taxon>
        <taxon>BOP clade</taxon>
        <taxon>Oryzoideae</taxon>
        <taxon>Oryzeae</taxon>
        <taxon>Oryzinae</taxon>
        <taxon>Oryza</taxon>
    </lineage>
</organism>
<evidence type="ECO:0000256" key="5">
    <source>
        <dbReference type="ARBA" id="ARBA00022679"/>
    </source>
</evidence>
<keyword evidence="12" id="KW-0012">Acyltransferase</keyword>
<dbReference type="PANTHER" id="PTHR31201:SF1">
    <property type="entry name" value="GLYCEROPHOSPHOCHOLINE ACYLTRANSFERASE 1"/>
    <property type="match status" value="1"/>
</dbReference>
<accession>A0A0E0JKH3</accession>
<feature type="transmembrane region" description="Helical" evidence="14">
    <location>
        <begin position="199"/>
        <end position="218"/>
    </location>
</feature>
<feature type="region of interest" description="Disordered" evidence="13">
    <location>
        <begin position="1"/>
        <end position="44"/>
    </location>
</feature>
<dbReference type="Proteomes" id="UP000026962">
    <property type="component" value="Chromosome 1"/>
</dbReference>
<feature type="transmembrane region" description="Helical" evidence="14">
    <location>
        <begin position="532"/>
        <end position="552"/>
    </location>
</feature>
<evidence type="ECO:0000256" key="8">
    <source>
        <dbReference type="ARBA" id="ARBA00023098"/>
    </source>
</evidence>
<evidence type="ECO:0000256" key="14">
    <source>
        <dbReference type="SAM" id="Phobius"/>
    </source>
</evidence>
<feature type="transmembrane region" description="Helical" evidence="14">
    <location>
        <begin position="466"/>
        <end position="490"/>
    </location>
</feature>
<name>A0A0E0JKH3_ORYPU</name>
<sequence length="567" mass="64399">MLGHQAETSSHRGRKPSALRLRREEGRGEEERRRKGLEGSMASEVEDDAAAALTNGGAAEVRRRRDQAKEILSKQAVKIATKAEEHERFIFKVTHLLGVLGFGTFCYLLGARPQDVPYVYCLFYVIFVPLRWIYYRYKKWHYYLLDFCYYANTFLLVMILFYPKDEKLFMVCFSFAEGPLAWALIVWRCSLVFSSFDKLVSVLIHLLPGIVLFTIRWWNPQTFAAMHPEGRAARVTWPYVEDKSYLWTWLFIVPLAAYTLWQLMYFLIVNVLRRQRLLKDPEVMTSYRELSKKAQKANNIWWRLSGLLGDRNRPLMYILLQALFTVATMALTVPIFLSFRMHVVFQILKVCASTWNGGSFILEVMPRQVVQKEKKKLEMKPMEEANSSQHAEESQGNLCLGTKQKPLYAWLYKHRSLSETRLAHPVCAMQPRARGASQPLSLLPALALAFHAVNTGVAAYRSRADAAAVAFVLASSLALALLFLCVRLYEDAPPADAARRRWLRRAVWLLSAALTAAFARRVTGAMPAAGGVVVWVMSAATVGGGFYALVVVDDDHGGVDHRDVGAK</sequence>
<dbReference type="Pfam" id="PF20100">
    <property type="entry name" value="DUF6490"/>
    <property type="match status" value="1"/>
</dbReference>
<keyword evidence="9 14" id="KW-0472">Membrane</keyword>
<evidence type="ECO:0000256" key="4">
    <source>
        <dbReference type="ARBA" id="ARBA00022516"/>
    </source>
</evidence>
<keyword evidence="11" id="KW-1208">Phospholipid metabolism</keyword>
<feature type="transmembrane region" description="Helical" evidence="14">
    <location>
        <begin position="142"/>
        <end position="162"/>
    </location>
</feature>
<dbReference type="InterPro" id="IPR045501">
    <property type="entry name" value="DUF6490"/>
</dbReference>
<evidence type="ECO:0000256" key="11">
    <source>
        <dbReference type="ARBA" id="ARBA00023264"/>
    </source>
</evidence>